<reference evidence="3 4" key="1">
    <citation type="journal article" date="2018" name="Nat. Ecol. Evol.">
        <title>Shark genomes provide insights into elasmobranch evolution and the origin of vertebrates.</title>
        <authorList>
            <person name="Hara Y"/>
            <person name="Yamaguchi K"/>
            <person name="Onimaru K"/>
            <person name="Kadota M"/>
            <person name="Koyanagi M"/>
            <person name="Keeley SD"/>
            <person name="Tatsumi K"/>
            <person name="Tanaka K"/>
            <person name="Motone F"/>
            <person name="Kageyama Y"/>
            <person name="Nozu R"/>
            <person name="Adachi N"/>
            <person name="Nishimura O"/>
            <person name="Nakagawa R"/>
            <person name="Tanegashima C"/>
            <person name="Kiyatake I"/>
            <person name="Matsumoto R"/>
            <person name="Murakumo K"/>
            <person name="Nishida K"/>
            <person name="Terakita A"/>
            <person name="Kuratani S"/>
            <person name="Sato K"/>
            <person name="Hyodo S Kuraku.S."/>
        </authorList>
    </citation>
    <scope>NUCLEOTIDE SEQUENCE [LARGE SCALE GENOMIC DNA]</scope>
</reference>
<dbReference type="STRING" id="137246.A0A401U2A8"/>
<name>A0A401U2A8_CHIPU</name>
<organism evidence="3 4">
    <name type="scientific">Chiloscyllium punctatum</name>
    <name type="common">Brownbanded bambooshark</name>
    <name type="synonym">Hemiscyllium punctatum</name>
    <dbReference type="NCBI Taxonomy" id="137246"/>
    <lineage>
        <taxon>Eukaryota</taxon>
        <taxon>Metazoa</taxon>
        <taxon>Chordata</taxon>
        <taxon>Craniata</taxon>
        <taxon>Vertebrata</taxon>
        <taxon>Chondrichthyes</taxon>
        <taxon>Elasmobranchii</taxon>
        <taxon>Galeomorphii</taxon>
        <taxon>Galeoidea</taxon>
        <taxon>Orectolobiformes</taxon>
        <taxon>Hemiscylliidae</taxon>
        <taxon>Chiloscyllium</taxon>
    </lineage>
</organism>
<dbReference type="AlphaFoldDB" id="A0A401U2A8"/>
<dbReference type="GO" id="GO:0005737">
    <property type="term" value="C:cytoplasm"/>
    <property type="evidence" value="ECO:0007669"/>
    <property type="project" value="TreeGrafter"/>
</dbReference>
<dbReference type="Proteomes" id="UP000287033">
    <property type="component" value="Unassembled WGS sequence"/>
</dbReference>
<dbReference type="GO" id="GO:0016192">
    <property type="term" value="P:vesicle-mediated transport"/>
    <property type="evidence" value="ECO:0007669"/>
    <property type="project" value="TreeGrafter"/>
</dbReference>
<dbReference type="GO" id="GO:0005078">
    <property type="term" value="F:MAP-kinase scaffold activity"/>
    <property type="evidence" value="ECO:0007669"/>
    <property type="project" value="InterPro"/>
</dbReference>
<dbReference type="InterPro" id="IPR039911">
    <property type="entry name" value="JIP3/JIP4"/>
</dbReference>
<dbReference type="OrthoDB" id="10256043at2759"/>
<dbReference type="PROSITE" id="PS51776">
    <property type="entry name" value="RH1"/>
    <property type="match status" value="1"/>
</dbReference>
<dbReference type="GO" id="GO:0008432">
    <property type="term" value="F:JUN kinase binding"/>
    <property type="evidence" value="ECO:0007669"/>
    <property type="project" value="TreeGrafter"/>
</dbReference>
<dbReference type="GO" id="GO:0030159">
    <property type="term" value="F:signaling receptor complex adaptor activity"/>
    <property type="evidence" value="ECO:0007669"/>
    <property type="project" value="TreeGrafter"/>
</dbReference>
<dbReference type="GO" id="GO:0019894">
    <property type="term" value="F:kinesin binding"/>
    <property type="evidence" value="ECO:0007669"/>
    <property type="project" value="TreeGrafter"/>
</dbReference>
<evidence type="ECO:0000259" key="2">
    <source>
        <dbReference type="PROSITE" id="PS51776"/>
    </source>
</evidence>
<protein>
    <recommendedName>
        <fullName evidence="2">RH1 domain-containing protein</fullName>
    </recommendedName>
</protein>
<feature type="domain" description="RH1" evidence="2">
    <location>
        <begin position="11"/>
        <end position="99"/>
    </location>
</feature>
<accession>A0A401U2A8</accession>
<dbReference type="PANTHER" id="PTHR13886:SF7">
    <property type="entry name" value="C-JUN-AMINO-TERMINAL KINASE-INTERACTING PROTEIN 4-LIKE ISOFORM X1"/>
    <property type="match status" value="1"/>
</dbReference>
<feature type="non-terminal residue" evidence="3">
    <location>
        <position position="154"/>
    </location>
</feature>
<dbReference type="PANTHER" id="PTHR13886">
    <property type="entry name" value="JNK/SAPK-ASSOCIATED PROTEIN"/>
    <property type="match status" value="1"/>
</dbReference>
<proteinExistence type="predicted"/>
<evidence type="ECO:0000313" key="3">
    <source>
        <dbReference type="EMBL" id="GCC48986.1"/>
    </source>
</evidence>
<keyword evidence="4" id="KW-1185">Reference proteome</keyword>
<dbReference type="InterPro" id="IPR034743">
    <property type="entry name" value="RH1"/>
</dbReference>
<evidence type="ECO:0000313" key="4">
    <source>
        <dbReference type="Proteomes" id="UP000287033"/>
    </source>
</evidence>
<sequence length="154" mass="16507">MEEDQCYPESPCGGGGLGAEEGPAEGVVSALASALYAEMERLVSAHGEDAASGMVPLVVTALESLQEAYSEGRARDDEASSHREDHRRLLEEYQRERQRRQAAQEVSGVGLGLPSKMAAKDGRRAGPTRNVANTKWRRGGGWPSKVAAAKDCRP</sequence>
<dbReference type="EMBL" id="BEZZ01254568">
    <property type="protein sequence ID" value="GCC48986.1"/>
    <property type="molecule type" value="Genomic_DNA"/>
</dbReference>
<gene>
    <name evidence="3" type="ORF">chiPu_0033110</name>
</gene>
<feature type="region of interest" description="Disordered" evidence="1">
    <location>
        <begin position="98"/>
        <end position="154"/>
    </location>
</feature>
<dbReference type="Pfam" id="PF09744">
    <property type="entry name" value="RH1"/>
    <property type="match status" value="1"/>
</dbReference>
<comment type="caution">
    <text evidence="3">The sequence shown here is derived from an EMBL/GenBank/DDBJ whole genome shotgun (WGS) entry which is preliminary data.</text>
</comment>
<feature type="region of interest" description="Disordered" evidence="1">
    <location>
        <begin position="1"/>
        <end position="22"/>
    </location>
</feature>
<evidence type="ECO:0000256" key="1">
    <source>
        <dbReference type="SAM" id="MobiDB-lite"/>
    </source>
</evidence>